<dbReference type="InterPro" id="IPR013751">
    <property type="entry name" value="ACP_syn_III_N"/>
</dbReference>
<comment type="caution">
    <text evidence="10">The sequence shown here is derived from an EMBL/GenBank/DDBJ whole genome shotgun (WGS) entry which is preliminary data.</text>
</comment>
<organism evidence="10">
    <name type="scientific">bioreactor metagenome</name>
    <dbReference type="NCBI Taxonomy" id="1076179"/>
    <lineage>
        <taxon>unclassified sequences</taxon>
        <taxon>metagenomes</taxon>
        <taxon>ecological metagenomes</taxon>
    </lineage>
</organism>
<dbReference type="GO" id="GO:0006633">
    <property type="term" value="P:fatty acid biosynthetic process"/>
    <property type="evidence" value="ECO:0007669"/>
    <property type="project" value="UniProtKB-KW"/>
</dbReference>
<dbReference type="EC" id="2.3.1.180" evidence="10"/>
<dbReference type="InterPro" id="IPR013747">
    <property type="entry name" value="ACP_syn_III_C"/>
</dbReference>
<evidence type="ECO:0000259" key="8">
    <source>
        <dbReference type="Pfam" id="PF08541"/>
    </source>
</evidence>
<comment type="similarity">
    <text evidence="2">Belongs to the thiolase-like superfamily. FabH family.</text>
</comment>
<dbReference type="Pfam" id="PF08541">
    <property type="entry name" value="ACP_syn_III_C"/>
    <property type="match status" value="1"/>
</dbReference>
<protein>
    <submittedName>
        <fullName evidence="10">3-oxoacyl-[acyl-carrier-protein] synthase 3</fullName>
        <ecNumber evidence="10">2.3.1.180</ecNumber>
    </submittedName>
</protein>
<evidence type="ECO:0000256" key="7">
    <source>
        <dbReference type="ARBA" id="ARBA00023160"/>
    </source>
</evidence>
<proteinExistence type="inferred from homology"/>
<evidence type="ECO:0000313" key="10">
    <source>
        <dbReference type="EMBL" id="MPN19601.1"/>
    </source>
</evidence>
<evidence type="ECO:0000256" key="6">
    <source>
        <dbReference type="ARBA" id="ARBA00023098"/>
    </source>
</evidence>
<evidence type="ECO:0000256" key="2">
    <source>
        <dbReference type="ARBA" id="ARBA00008642"/>
    </source>
</evidence>
<keyword evidence="6" id="KW-0443">Lipid metabolism</keyword>
<evidence type="ECO:0000256" key="3">
    <source>
        <dbReference type="ARBA" id="ARBA00022516"/>
    </source>
</evidence>
<keyword evidence="10" id="KW-0012">Acyltransferase</keyword>
<evidence type="ECO:0000256" key="5">
    <source>
        <dbReference type="ARBA" id="ARBA00022832"/>
    </source>
</evidence>
<dbReference type="EMBL" id="VSSQ01067192">
    <property type="protein sequence ID" value="MPN19601.1"/>
    <property type="molecule type" value="Genomic_DNA"/>
</dbReference>
<feature type="domain" description="Beta-ketoacyl-[acyl-carrier-protein] synthase III N-terminal" evidence="9">
    <location>
        <begin position="1"/>
        <end position="29"/>
    </location>
</feature>
<dbReference type="Gene3D" id="3.40.47.10">
    <property type="match status" value="1"/>
</dbReference>
<evidence type="ECO:0000256" key="4">
    <source>
        <dbReference type="ARBA" id="ARBA00022679"/>
    </source>
</evidence>
<keyword evidence="3" id="KW-0444">Lipid biosynthesis</keyword>
<dbReference type="GO" id="GO:0004315">
    <property type="term" value="F:3-oxoacyl-[acyl-carrier-protein] synthase activity"/>
    <property type="evidence" value="ECO:0007669"/>
    <property type="project" value="InterPro"/>
</dbReference>
<dbReference type="PANTHER" id="PTHR43091">
    <property type="entry name" value="3-OXOACYL-[ACYL-CARRIER-PROTEIN] SYNTHASE"/>
    <property type="match status" value="1"/>
</dbReference>
<dbReference type="SUPFAM" id="SSF53901">
    <property type="entry name" value="Thiolase-like"/>
    <property type="match status" value="1"/>
</dbReference>
<accession>A0A645FYH3</accession>
<comment type="pathway">
    <text evidence="1">Lipid metabolism.</text>
</comment>
<dbReference type="AlphaFoldDB" id="A0A645FYH3"/>
<evidence type="ECO:0000259" key="9">
    <source>
        <dbReference type="Pfam" id="PF08545"/>
    </source>
</evidence>
<dbReference type="GO" id="GO:0033818">
    <property type="term" value="F:beta-ketoacyl-acyl-carrier-protein synthase III activity"/>
    <property type="evidence" value="ECO:0007669"/>
    <property type="project" value="UniProtKB-EC"/>
</dbReference>
<dbReference type="InterPro" id="IPR016039">
    <property type="entry name" value="Thiolase-like"/>
</dbReference>
<keyword evidence="4 10" id="KW-0808">Transferase</keyword>
<name>A0A645FYH3_9ZZZZ</name>
<reference evidence="10" key="1">
    <citation type="submission" date="2019-08" db="EMBL/GenBank/DDBJ databases">
        <authorList>
            <person name="Kucharzyk K."/>
            <person name="Murdoch R.W."/>
            <person name="Higgins S."/>
            <person name="Loffler F."/>
        </authorList>
    </citation>
    <scope>NUCLEOTIDE SEQUENCE</scope>
</reference>
<keyword evidence="5" id="KW-0276">Fatty acid metabolism</keyword>
<keyword evidence="7" id="KW-0275">Fatty acid biosynthesis</keyword>
<dbReference type="Pfam" id="PF08545">
    <property type="entry name" value="ACP_syn_III"/>
    <property type="match status" value="1"/>
</dbReference>
<dbReference type="PANTHER" id="PTHR43091:SF1">
    <property type="entry name" value="BETA-KETOACYL-[ACYL-CARRIER-PROTEIN] SYNTHASE III, CHLOROPLASTIC"/>
    <property type="match status" value="1"/>
</dbReference>
<sequence>MSRILDWQDRNTSVIFGDGAGAAVLTAGKNYLDSTVTVRGGHDVINIPNFMGNSPFFKGVPEAPYVQMNGQETFKFAVNAISQDIKHLLQKNNLEMDQIKYIVPHQANKRIIDMASMKLKIPAEKFYVNIQKYGNTSAASIPIALDEMNRQRLLQRGDLLLLTAFGGGLAHASCLLRW</sequence>
<gene>
    <name evidence="10" type="primary">fabH_67</name>
    <name evidence="10" type="ORF">SDC9_166973</name>
</gene>
<evidence type="ECO:0000256" key="1">
    <source>
        <dbReference type="ARBA" id="ARBA00005189"/>
    </source>
</evidence>
<feature type="domain" description="Beta-ketoacyl-[acyl-carrier-protein] synthase III C-terminal" evidence="8">
    <location>
        <begin position="89"/>
        <end position="178"/>
    </location>
</feature>